<dbReference type="EMBL" id="WIUZ02000013">
    <property type="protein sequence ID" value="KAF9781743.1"/>
    <property type="molecule type" value="Genomic_DNA"/>
</dbReference>
<feature type="region of interest" description="Disordered" evidence="1">
    <location>
        <begin position="83"/>
        <end position="109"/>
    </location>
</feature>
<dbReference type="OrthoDB" id="3542292at2759"/>
<reference evidence="2" key="1">
    <citation type="journal article" date="2020" name="Nat. Commun.">
        <title>Large-scale genome sequencing of mycorrhizal fungi provides insights into the early evolution of symbiotic traits.</title>
        <authorList>
            <person name="Miyauchi S."/>
            <person name="Kiss E."/>
            <person name="Kuo A."/>
            <person name="Drula E."/>
            <person name="Kohler A."/>
            <person name="Sanchez-Garcia M."/>
            <person name="Morin E."/>
            <person name="Andreopoulos B."/>
            <person name="Barry K.W."/>
            <person name="Bonito G."/>
            <person name="Buee M."/>
            <person name="Carver A."/>
            <person name="Chen C."/>
            <person name="Cichocki N."/>
            <person name="Clum A."/>
            <person name="Culley D."/>
            <person name="Crous P.W."/>
            <person name="Fauchery L."/>
            <person name="Girlanda M."/>
            <person name="Hayes R.D."/>
            <person name="Keri Z."/>
            <person name="LaButti K."/>
            <person name="Lipzen A."/>
            <person name="Lombard V."/>
            <person name="Magnuson J."/>
            <person name="Maillard F."/>
            <person name="Murat C."/>
            <person name="Nolan M."/>
            <person name="Ohm R.A."/>
            <person name="Pangilinan J."/>
            <person name="Pereira M.F."/>
            <person name="Perotto S."/>
            <person name="Peter M."/>
            <person name="Pfister S."/>
            <person name="Riley R."/>
            <person name="Sitrit Y."/>
            <person name="Stielow J.B."/>
            <person name="Szollosi G."/>
            <person name="Zifcakova L."/>
            <person name="Stursova M."/>
            <person name="Spatafora J.W."/>
            <person name="Tedersoo L."/>
            <person name="Vaario L.M."/>
            <person name="Yamada A."/>
            <person name="Yan M."/>
            <person name="Wang P."/>
            <person name="Xu J."/>
            <person name="Bruns T."/>
            <person name="Baldrian P."/>
            <person name="Vilgalys R."/>
            <person name="Dunand C."/>
            <person name="Henrissat B."/>
            <person name="Grigoriev I.V."/>
            <person name="Hibbett D."/>
            <person name="Nagy L.G."/>
            <person name="Martin F.M."/>
        </authorList>
    </citation>
    <scope>NUCLEOTIDE SEQUENCE</scope>
    <source>
        <strain evidence="2">UH-Tt-Lm1</strain>
    </source>
</reference>
<sequence length="109" mass="11785">MNVVPNGKSFELVPSGRLGITEDQLPSQPIRGTISTSLREDVSKLNGTVVSSGTAVNGKGWGQTLQRVGEQVHCSCVLQLVGDRRVDPERSPEDVESGTQLDGEFKQHR</sequence>
<reference evidence="2" key="2">
    <citation type="submission" date="2020-11" db="EMBL/GenBank/DDBJ databases">
        <authorList>
            <consortium name="DOE Joint Genome Institute"/>
            <person name="Kuo A."/>
            <person name="Miyauchi S."/>
            <person name="Kiss E."/>
            <person name="Drula E."/>
            <person name="Kohler A."/>
            <person name="Sanchez-Garcia M."/>
            <person name="Andreopoulos B."/>
            <person name="Barry K.W."/>
            <person name="Bonito G."/>
            <person name="Buee M."/>
            <person name="Carver A."/>
            <person name="Chen C."/>
            <person name="Cichocki N."/>
            <person name="Clum A."/>
            <person name="Culley D."/>
            <person name="Crous P.W."/>
            <person name="Fauchery L."/>
            <person name="Girlanda M."/>
            <person name="Hayes R."/>
            <person name="Keri Z."/>
            <person name="Labutti K."/>
            <person name="Lipzen A."/>
            <person name="Lombard V."/>
            <person name="Magnuson J."/>
            <person name="Maillard F."/>
            <person name="Morin E."/>
            <person name="Murat C."/>
            <person name="Nolan M."/>
            <person name="Ohm R."/>
            <person name="Pangilinan J."/>
            <person name="Pereira M."/>
            <person name="Perotto S."/>
            <person name="Peter M."/>
            <person name="Riley R."/>
            <person name="Sitrit Y."/>
            <person name="Stielow B."/>
            <person name="Szollosi G."/>
            <person name="Zifcakova L."/>
            <person name="Stursova M."/>
            <person name="Spatafora J.W."/>
            <person name="Tedersoo L."/>
            <person name="Vaario L.-M."/>
            <person name="Yamada A."/>
            <person name="Yan M."/>
            <person name="Wang P."/>
            <person name="Xu J."/>
            <person name="Bruns T."/>
            <person name="Baldrian P."/>
            <person name="Vilgalys R."/>
            <person name="Henrissat B."/>
            <person name="Grigoriev I.V."/>
            <person name="Hibbett D."/>
            <person name="Nagy L.G."/>
            <person name="Martin F.M."/>
        </authorList>
    </citation>
    <scope>NUCLEOTIDE SEQUENCE</scope>
    <source>
        <strain evidence="2">UH-Tt-Lm1</strain>
    </source>
</reference>
<evidence type="ECO:0000313" key="2">
    <source>
        <dbReference type="EMBL" id="KAF9781743.1"/>
    </source>
</evidence>
<protein>
    <submittedName>
        <fullName evidence="2">Uncharacterized protein</fullName>
    </submittedName>
</protein>
<dbReference type="Proteomes" id="UP000736335">
    <property type="component" value="Unassembled WGS sequence"/>
</dbReference>
<organism evidence="2 3">
    <name type="scientific">Thelephora terrestris</name>
    <dbReference type="NCBI Taxonomy" id="56493"/>
    <lineage>
        <taxon>Eukaryota</taxon>
        <taxon>Fungi</taxon>
        <taxon>Dikarya</taxon>
        <taxon>Basidiomycota</taxon>
        <taxon>Agaricomycotina</taxon>
        <taxon>Agaricomycetes</taxon>
        <taxon>Thelephorales</taxon>
        <taxon>Thelephoraceae</taxon>
        <taxon>Thelephora</taxon>
    </lineage>
</organism>
<name>A0A9P6L439_9AGAM</name>
<dbReference type="AlphaFoldDB" id="A0A9P6L439"/>
<gene>
    <name evidence="2" type="ORF">BJ322DRAFT_242082</name>
</gene>
<evidence type="ECO:0000313" key="3">
    <source>
        <dbReference type="Proteomes" id="UP000736335"/>
    </source>
</evidence>
<proteinExistence type="predicted"/>
<comment type="caution">
    <text evidence="2">The sequence shown here is derived from an EMBL/GenBank/DDBJ whole genome shotgun (WGS) entry which is preliminary data.</text>
</comment>
<keyword evidence="3" id="KW-1185">Reference proteome</keyword>
<feature type="compositionally biased region" description="Basic and acidic residues" evidence="1">
    <location>
        <begin position="83"/>
        <end position="93"/>
    </location>
</feature>
<evidence type="ECO:0000256" key="1">
    <source>
        <dbReference type="SAM" id="MobiDB-lite"/>
    </source>
</evidence>
<accession>A0A9P6L439</accession>